<dbReference type="GO" id="GO:0071526">
    <property type="term" value="P:semaphorin-plexin signaling pathway"/>
    <property type="evidence" value="ECO:0007669"/>
    <property type="project" value="TreeGrafter"/>
</dbReference>
<dbReference type="PROSITE" id="PS51004">
    <property type="entry name" value="SEMA"/>
    <property type="match status" value="1"/>
</dbReference>
<evidence type="ECO:0000259" key="3">
    <source>
        <dbReference type="PROSITE" id="PS51004"/>
    </source>
</evidence>
<proteinExistence type="inferred from homology"/>
<dbReference type="GO" id="GO:0005886">
    <property type="term" value="C:plasma membrane"/>
    <property type="evidence" value="ECO:0007669"/>
    <property type="project" value="TreeGrafter"/>
</dbReference>
<dbReference type="Gene3D" id="3.30.1680.10">
    <property type="entry name" value="ligand-binding face of the semaphorins, domain 2"/>
    <property type="match status" value="1"/>
</dbReference>
<dbReference type="Gene3D" id="2.60.40.10">
    <property type="entry name" value="Immunoglobulins"/>
    <property type="match status" value="1"/>
</dbReference>
<evidence type="ECO:0000256" key="1">
    <source>
        <dbReference type="ARBA" id="ARBA00009492"/>
    </source>
</evidence>
<organism evidence="4 5">
    <name type="scientific">Globodera rostochiensis</name>
    <name type="common">Golden nematode worm</name>
    <name type="synonym">Heterodera rostochiensis</name>
    <dbReference type="NCBI Taxonomy" id="31243"/>
    <lineage>
        <taxon>Eukaryota</taxon>
        <taxon>Metazoa</taxon>
        <taxon>Ecdysozoa</taxon>
        <taxon>Nematoda</taxon>
        <taxon>Chromadorea</taxon>
        <taxon>Rhabditida</taxon>
        <taxon>Tylenchina</taxon>
        <taxon>Tylenchomorpha</taxon>
        <taxon>Tylenchoidea</taxon>
        <taxon>Heteroderidae</taxon>
        <taxon>Heteroderinae</taxon>
        <taxon>Globodera</taxon>
    </lineage>
</organism>
<dbReference type="SMART" id="SM00408">
    <property type="entry name" value="IGc2"/>
    <property type="match status" value="1"/>
</dbReference>
<dbReference type="Pfam" id="PF01403">
    <property type="entry name" value="Sema"/>
    <property type="match status" value="1"/>
</dbReference>
<accession>A0A914HNL2</accession>
<protein>
    <submittedName>
        <fullName evidence="5">Sema domain-containing protein</fullName>
    </submittedName>
</protein>
<dbReference type="InterPro" id="IPR001627">
    <property type="entry name" value="Semap_dom"/>
</dbReference>
<dbReference type="InterPro" id="IPR013783">
    <property type="entry name" value="Ig-like_fold"/>
</dbReference>
<dbReference type="AlphaFoldDB" id="A0A914HNL2"/>
<keyword evidence="4" id="KW-1185">Reference proteome</keyword>
<dbReference type="GO" id="GO:0045499">
    <property type="term" value="F:chemorepellent activity"/>
    <property type="evidence" value="ECO:0007669"/>
    <property type="project" value="TreeGrafter"/>
</dbReference>
<reference evidence="5" key="1">
    <citation type="submission" date="2022-11" db="UniProtKB">
        <authorList>
            <consortium name="WormBaseParasite"/>
        </authorList>
    </citation>
    <scope>IDENTIFICATION</scope>
</reference>
<dbReference type="InterPro" id="IPR027231">
    <property type="entry name" value="Semaphorin"/>
</dbReference>
<dbReference type="SUPFAM" id="SSF101912">
    <property type="entry name" value="Sema domain"/>
    <property type="match status" value="1"/>
</dbReference>
<dbReference type="InterPro" id="IPR003598">
    <property type="entry name" value="Ig_sub2"/>
</dbReference>
<dbReference type="PANTHER" id="PTHR11036">
    <property type="entry name" value="SEMAPHORIN"/>
    <property type="match status" value="1"/>
</dbReference>
<dbReference type="PANTHER" id="PTHR11036:SF139">
    <property type="entry name" value="SEMAPHORIN-2A"/>
    <property type="match status" value="1"/>
</dbReference>
<dbReference type="InterPro" id="IPR015943">
    <property type="entry name" value="WD40/YVTN_repeat-like_dom_sf"/>
</dbReference>
<dbReference type="SMART" id="SM00409">
    <property type="entry name" value="IG"/>
    <property type="match status" value="1"/>
</dbReference>
<dbReference type="SUPFAM" id="SSF48726">
    <property type="entry name" value="Immunoglobulin"/>
    <property type="match status" value="1"/>
</dbReference>
<evidence type="ECO:0000256" key="2">
    <source>
        <dbReference type="PROSITE-ProRule" id="PRU00352"/>
    </source>
</evidence>
<dbReference type="Gene3D" id="2.130.10.10">
    <property type="entry name" value="YVTN repeat-like/Quinoprotein amine dehydrogenase"/>
    <property type="match status" value="1"/>
</dbReference>
<comment type="similarity">
    <text evidence="1">Belongs to the semaphorin family.</text>
</comment>
<dbReference type="GO" id="GO:0007411">
    <property type="term" value="P:axon guidance"/>
    <property type="evidence" value="ECO:0007669"/>
    <property type="project" value="TreeGrafter"/>
</dbReference>
<dbReference type="InterPro" id="IPR036179">
    <property type="entry name" value="Ig-like_dom_sf"/>
</dbReference>
<dbReference type="SUPFAM" id="SSF103575">
    <property type="entry name" value="Plexin repeat"/>
    <property type="match status" value="1"/>
</dbReference>
<dbReference type="InterPro" id="IPR003599">
    <property type="entry name" value="Ig_sub"/>
</dbReference>
<dbReference type="Proteomes" id="UP000887572">
    <property type="component" value="Unplaced"/>
</dbReference>
<name>A0A914HNL2_GLORO</name>
<feature type="domain" description="Sema" evidence="3">
    <location>
        <begin position="30"/>
        <end position="522"/>
    </location>
</feature>
<dbReference type="WBParaSite" id="Gr19_v10_g2802.t2">
    <property type="protein sequence ID" value="Gr19_v10_g2802.t2"/>
    <property type="gene ID" value="Gr19_v10_g2802"/>
</dbReference>
<sequence length="738" mass="81556">MYTKIGAFLCPNCRRTLALCPLLAAFSHILLSLLFATVQSLSVPIEADNVFLSPGVQSFRSLLVNQRLSSLYVGSRDHFFRLWLYNVNDTSSAALFAHRQLHVRPEEREECLRLGNSERECDFWVRNIFLRSDNNLLICASQAMKPQLSVLDGQSLADLDEARTQIGICSQHDELNTTAVFSEFGNPDGLPALYSGIRTGLSLENHLIYRPPLMRDGREVHPALRTSIYDSNWLNEPQFVASHSVGPHVFFFFRETLTTDCYNCPSAGTGKGTTVSRVARICKNDLGGRQVLRQVWTSFVKARLNCSLPGGFYFDRIQSVSRVDESLTSAEASTSTGGDTFFYATFTAADQSALRASAVCVFSLNAINQLFDSGLFLEQSVSGSGSWWNPTPADQMPTSRPGTCQSDSRQLSDEELHFAKSHLLMAESVPSLGGSPLLHRHDVLLTQIVADVPDRDGRIVLFAYDLGRHSLLKMLHRLAFPSSARLLAIYRLPPSKKLHAMAILPTEYLYLATEEKIAQFRLGQCAVYGSNCAQCARDPYCSWSITRRQCFPTDSSHSDAVGWIVSRGVSAAATFSSVDEVSERCAKHAKAVTMTVFPGDSVHLECPDGEQTVQWRHNGRKVASENTAHLIHSRSGGLVLLNATEALEGVYECAMDASESAKAKVPLVIYSLKVDGDCARPKSVEQFRSAQREWCRRMDAYRSNLSKWQSAHEANGQGGGDCGIGAETERRTAENFAA</sequence>
<evidence type="ECO:0000313" key="4">
    <source>
        <dbReference type="Proteomes" id="UP000887572"/>
    </source>
</evidence>
<dbReference type="InterPro" id="IPR036352">
    <property type="entry name" value="Semap_dom_sf"/>
</dbReference>
<evidence type="ECO:0000313" key="5">
    <source>
        <dbReference type="WBParaSite" id="Gr19_v10_g2802.t2"/>
    </source>
</evidence>
<dbReference type="GO" id="GO:0030335">
    <property type="term" value="P:positive regulation of cell migration"/>
    <property type="evidence" value="ECO:0007669"/>
    <property type="project" value="TreeGrafter"/>
</dbReference>
<dbReference type="SMART" id="SM00630">
    <property type="entry name" value="Sema"/>
    <property type="match status" value="1"/>
</dbReference>
<comment type="caution">
    <text evidence="2">Lacks conserved residue(s) required for the propagation of feature annotation.</text>
</comment>
<dbReference type="GO" id="GO:0030215">
    <property type="term" value="F:semaphorin receptor binding"/>
    <property type="evidence" value="ECO:0007669"/>
    <property type="project" value="InterPro"/>
</dbReference>